<sequence length="24" mass="2925">PTRYDRCTWNVELIDFEVVQGVWV</sequence>
<feature type="non-terminal residue" evidence="1">
    <location>
        <position position="1"/>
    </location>
</feature>
<gene>
    <name evidence="1" type="ORF">LCGC14_1420970</name>
</gene>
<comment type="caution">
    <text evidence="1">The sequence shown here is derived from an EMBL/GenBank/DDBJ whole genome shotgun (WGS) entry which is preliminary data.</text>
</comment>
<dbReference type="AlphaFoldDB" id="A0A0F9MT23"/>
<evidence type="ECO:0000313" key="1">
    <source>
        <dbReference type="EMBL" id="KKM72387.1"/>
    </source>
</evidence>
<proteinExistence type="predicted"/>
<organism evidence="1">
    <name type="scientific">marine sediment metagenome</name>
    <dbReference type="NCBI Taxonomy" id="412755"/>
    <lineage>
        <taxon>unclassified sequences</taxon>
        <taxon>metagenomes</taxon>
        <taxon>ecological metagenomes</taxon>
    </lineage>
</organism>
<dbReference type="EMBL" id="LAZR01009481">
    <property type="protein sequence ID" value="KKM72387.1"/>
    <property type="molecule type" value="Genomic_DNA"/>
</dbReference>
<accession>A0A0F9MT23</accession>
<protein>
    <submittedName>
        <fullName evidence="1">Uncharacterized protein</fullName>
    </submittedName>
</protein>
<name>A0A0F9MT23_9ZZZZ</name>
<reference evidence="1" key="1">
    <citation type="journal article" date="2015" name="Nature">
        <title>Complex archaea that bridge the gap between prokaryotes and eukaryotes.</title>
        <authorList>
            <person name="Spang A."/>
            <person name="Saw J.H."/>
            <person name="Jorgensen S.L."/>
            <person name="Zaremba-Niedzwiedzka K."/>
            <person name="Martijn J."/>
            <person name="Lind A.E."/>
            <person name="van Eijk R."/>
            <person name="Schleper C."/>
            <person name="Guy L."/>
            <person name="Ettema T.J."/>
        </authorList>
    </citation>
    <scope>NUCLEOTIDE SEQUENCE</scope>
</reference>